<feature type="binding site" evidence="3">
    <location>
        <position position="82"/>
    </location>
    <ligand>
        <name>Mg(2+)</name>
        <dbReference type="ChEBI" id="CHEBI:18420"/>
        <label>1</label>
        <note>catalytic</note>
    </ligand>
</feature>
<reference evidence="4 5" key="1">
    <citation type="submission" date="2016-08" db="EMBL/GenBank/DDBJ databases">
        <title>Campylobacter species from sea mammals.</title>
        <authorList>
            <person name="Gilbert M.J."/>
            <person name="Byrne B.A."/>
            <person name="Zomer A.L."/>
            <person name="Wagenaar J.A."/>
        </authorList>
    </citation>
    <scope>NUCLEOTIDE SEQUENCE [LARGE SCALE GENOMIC DNA]</scope>
    <source>
        <strain evidence="4 5">1105248</strain>
    </source>
</reference>
<dbReference type="Pfam" id="PF00459">
    <property type="entry name" value="Inositol_P"/>
    <property type="match status" value="1"/>
</dbReference>
<protein>
    <recommendedName>
        <fullName evidence="6">3'(2'),5'-bisphosphate nucleotidase</fullName>
    </recommendedName>
</protein>
<feature type="binding site" evidence="3">
    <location>
        <position position="83"/>
    </location>
    <ligand>
        <name>Mg(2+)</name>
        <dbReference type="ChEBI" id="CHEBI:18420"/>
        <label>1</label>
        <note>catalytic</note>
    </ligand>
</feature>
<dbReference type="GO" id="GO:0046854">
    <property type="term" value="P:phosphatidylinositol phosphate biosynthetic process"/>
    <property type="evidence" value="ECO:0007669"/>
    <property type="project" value="InterPro"/>
</dbReference>
<comment type="cofactor">
    <cofactor evidence="3">
        <name>Mg(2+)</name>
        <dbReference type="ChEBI" id="CHEBI:18420"/>
    </cofactor>
</comment>
<dbReference type="PROSITE" id="PS00630">
    <property type="entry name" value="IMP_2"/>
    <property type="match status" value="1"/>
</dbReference>
<gene>
    <name evidence="4" type="ORF">BFG04_00990</name>
</gene>
<dbReference type="CDD" id="cd01638">
    <property type="entry name" value="CysQ"/>
    <property type="match status" value="1"/>
</dbReference>
<dbReference type="GO" id="GO:0008934">
    <property type="term" value="F:inositol monophosphate 1-phosphatase activity"/>
    <property type="evidence" value="ECO:0007669"/>
    <property type="project" value="TreeGrafter"/>
</dbReference>
<feature type="binding site" evidence="3">
    <location>
        <position position="80"/>
    </location>
    <ligand>
        <name>Mg(2+)</name>
        <dbReference type="ChEBI" id="CHEBI:18420"/>
        <label>1</label>
        <note>catalytic</note>
    </ligand>
</feature>
<accession>A0AAX0LBP0</accession>
<dbReference type="InterPro" id="IPR000760">
    <property type="entry name" value="Inositol_monophosphatase-like"/>
</dbReference>
<dbReference type="Gene3D" id="3.40.190.80">
    <property type="match status" value="1"/>
</dbReference>
<dbReference type="AlphaFoldDB" id="A0AAX0LBP0"/>
<dbReference type="EMBL" id="MCRK01000012">
    <property type="protein sequence ID" value="OPA81747.1"/>
    <property type="molecule type" value="Genomic_DNA"/>
</dbReference>
<dbReference type="GO" id="GO:0006020">
    <property type="term" value="P:inositol metabolic process"/>
    <property type="evidence" value="ECO:0007669"/>
    <property type="project" value="TreeGrafter"/>
</dbReference>
<dbReference type="GO" id="GO:0046872">
    <property type="term" value="F:metal ion binding"/>
    <property type="evidence" value="ECO:0007669"/>
    <property type="project" value="UniProtKB-KW"/>
</dbReference>
<evidence type="ECO:0000256" key="2">
    <source>
        <dbReference type="ARBA" id="ARBA00022842"/>
    </source>
</evidence>
<sequence>MKHQDELLCLAKQAAINAGVEILRHYNNFKVSLKKDKSPVTTADIASNNIIFKILKQTKIPICSEEKILTNNSDTFWLIDPLDGTSGFIEKSIEFCVCISLVKNFTPILGVIFIPMTNELFYGTENGAFKEKLDNNYKVNSVINLNEIVCDKGIVYASHKSDDIKHNSLANKLGFRPQKLGSAIKFCRLAETSGIYLRMGPSSIWDNCAGDALIRSCGGIIIDVYTKEPMTYDVAKLKSPFFICISKEFIDKKDEILRYVFGV</sequence>
<evidence type="ECO:0008006" key="6">
    <source>
        <dbReference type="Google" id="ProtNLM"/>
    </source>
</evidence>
<dbReference type="Gene3D" id="3.30.540.10">
    <property type="entry name" value="Fructose-1,6-Bisphosphatase, subunit A, domain 1"/>
    <property type="match status" value="1"/>
</dbReference>
<dbReference type="GO" id="GO:0007165">
    <property type="term" value="P:signal transduction"/>
    <property type="evidence" value="ECO:0007669"/>
    <property type="project" value="TreeGrafter"/>
</dbReference>
<dbReference type="InterPro" id="IPR020550">
    <property type="entry name" value="Inositol_monophosphatase_CS"/>
</dbReference>
<comment type="caution">
    <text evidence="4">The sequence shown here is derived from an EMBL/GenBank/DDBJ whole genome shotgun (WGS) entry which is preliminary data.</text>
</comment>
<dbReference type="SUPFAM" id="SSF56655">
    <property type="entry name" value="Carbohydrate phosphatase"/>
    <property type="match status" value="1"/>
</dbReference>
<feature type="binding site" evidence="3">
    <location>
        <position position="65"/>
    </location>
    <ligand>
        <name>Mg(2+)</name>
        <dbReference type="ChEBI" id="CHEBI:18420"/>
        <label>1</label>
        <note>catalytic</note>
    </ligand>
</feature>
<evidence type="ECO:0000313" key="5">
    <source>
        <dbReference type="Proteomes" id="UP000189728"/>
    </source>
</evidence>
<evidence type="ECO:0000256" key="3">
    <source>
        <dbReference type="PIRSR" id="PIRSR600760-2"/>
    </source>
</evidence>
<dbReference type="PANTHER" id="PTHR20854">
    <property type="entry name" value="INOSITOL MONOPHOSPHATASE"/>
    <property type="match status" value="1"/>
</dbReference>
<keyword evidence="2 3" id="KW-0460">Magnesium</keyword>
<dbReference type="PANTHER" id="PTHR20854:SF4">
    <property type="entry name" value="INOSITOL-1-MONOPHOSPHATASE-RELATED"/>
    <property type="match status" value="1"/>
</dbReference>
<evidence type="ECO:0000313" key="4">
    <source>
        <dbReference type="EMBL" id="OPA81747.1"/>
    </source>
</evidence>
<proteinExistence type="predicted"/>
<dbReference type="Proteomes" id="UP000189728">
    <property type="component" value="Unassembled WGS sequence"/>
</dbReference>
<evidence type="ECO:0000256" key="1">
    <source>
        <dbReference type="ARBA" id="ARBA00022723"/>
    </source>
</evidence>
<feature type="binding site" evidence="3">
    <location>
        <position position="206"/>
    </location>
    <ligand>
        <name>Mg(2+)</name>
        <dbReference type="ChEBI" id="CHEBI:18420"/>
        <label>1</label>
        <note>catalytic</note>
    </ligand>
</feature>
<keyword evidence="1 3" id="KW-0479">Metal-binding</keyword>
<name>A0AAX0LBP0_9BACT</name>
<organism evidence="4 5">
    <name type="scientific">Campylobacter pinnipediorum subsp. pinnipediorum</name>
    <dbReference type="NCBI Taxonomy" id="1660067"/>
    <lineage>
        <taxon>Bacteria</taxon>
        <taxon>Pseudomonadati</taxon>
        <taxon>Campylobacterota</taxon>
        <taxon>Epsilonproteobacteria</taxon>
        <taxon>Campylobacterales</taxon>
        <taxon>Campylobacteraceae</taxon>
        <taxon>Campylobacter</taxon>
    </lineage>
</organism>